<keyword evidence="5 10" id="KW-1133">Transmembrane helix</keyword>
<evidence type="ECO:0000313" key="12">
    <source>
        <dbReference type="Proteomes" id="UP000298061"/>
    </source>
</evidence>
<feature type="transmembrane region" description="Helical" evidence="10">
    <location>
        <begin position="6"/>
        <end position="25"/>
    </location>
</feature>
<evidence type="ECO:0000256" key="8">
    <source>
        <dbReference type="ARBA" id="ARBA00023170"/>
    </source>
</evidence>
<feature type="transmembrane region" description="Helical" evidence="10">
    <location>
        <begin position="206"/>
        <end position="229"/>
    </location>
</feature>
<dbReference type="InterPro" id="IPR001499">
    <property type="entry name" value="GPCR_STE3"/>
</dbReference>
<feature type="transmembrane region" description="Helical" evidence="10">
    <location>
        <begin position="276"/>
        <end position="293"/>
    </location>
</feature>
<comment type="similarity">
    <text evidence="2">Belongs to the G-protein coupled receptor 4 family.</text>
</comment>
<evidence type="ECO:0000313" key="11">
    <source>
        <dbReference type="EMBL" id="TFY76225.1"/>
    </source>
</evidence>
<comment type="caution">
    <text evidence="11">The sequence shown here is derived from an EMBL/GenBank/DDBJ whole genome shotgun (WGS) entry which is preliminary data.</text>
</comment>
<feature type="transmembrane region" description="Helical" evidence="10">
    <location>
        <begin position="37"/>
        <end position="59"/>
    </location>
</feature>
<dbReference type="PRINTS" id="PR00901">
    <property type="entry name" value="PHEROMONEBAR"/>
</dbReference>
<keyword evidence="6" id="KW-0297">G-protein coupled receptor</keyword>
<dbReference type="CDD" id="cd14966">
    <property type="entry name" value="7tmD_STE3"/>
    <property type="match status" value="1"/>
</dbReference>
<protein>
    <submittedName>
        <fullName evidence="11">Uncharacterized protein</fullName>
    </submittedName>
</protein>
<evidence type="ECO:0000256" key="10">
    <source>
        <dbReference type="SAM" id="Phobius"/>
    </source>
</evidence>
<evidence type="ECO:0000256" key="3">
    <source>
        <dbReference type="ARBA" id="ARBA00022507"/>
    </source>
</evidence>
<keyword evidence="9" id="KW-0807">Transducer</keyword>
<dbReference type="PANTHER" id="PTHR28097:SF1">
    <property type="entry name" value="PHEROMONE A FACTOR RECEPTOR"/>
    <property type="match status" value="1"/>
</dbReference>
<evidence type="ECO:0000256" key="7">
    <source>
        <dbReference type="ARBA" id="ARBA00023136"/>
    </source>
</evidence>
<dbReference type="PANTHER" id="PTHR28097">
    <property type="entry name" value="PHEROMONE A FACTOR RECEPTOR"/>
    <property type="match status" value="1"/>
</dbReference>
<evidence type="ECO:0000256" key="5">
    <source>
        <dbReference type="ARBA" id="ARBA00022989"/>
    </source>
</evidence>
<accession>A0A4Y9ZNN8</accession>
<comment type="subcellular location">
    <subcellularLocation>
        <location evidence="1">Membrane</location>
        <topology evidence="1">Multi-pass membrane protein</topology>
    </subcellularLocation>
</comment>
<gene>
    <name evidence="11" type="ORF">EWM64_g7786</name>
</gene>
<feature type="transmembrane region" description="Helical" evidence="10">
    <location>
        <begin position="112"/>
        <end position="135"/>
    </location>
</feature>
<feature type="transmembrane region" description="Helical" evidence="10">
    <location>
        <begin position="163"/>
        <end position="185"/>
    </location>
</feature>
<dbReference type="Proteomes" id="UP000298061">
    <property type="component" value="Unassembled WGS sequence"/>
</dbReference>
<evidence type="ECO:0000256" key="4">
    <source>
        <dbReference type="ARBA" id="ARBA00022692"/>
    </source>
</evidence>
<dbReference type="GO" id="GO:0005886">
    <property type="term" value="C:plasma membrane"/>
    <property type="evidence" value="ECO:0007669"/>
    <property type="project" value="TreeGrafter"/>
</dbReference>
<evidence type="ECO:0000256" key="2">
    <source>
        <dbReference type="ARBA" id="ARBA00011085"/>
    </source>
</evidence>
<keyword evidence="8" id="KW-0675">Receptor</keyword>
<dbReference type="Pfam" id="PF02076">
    <property type="entry name" value="STE3"/>
    <property type="match status" value="1"/>
</dbReference>
<proteinExistence type="inferred from homology"/>
<sequence>MNSDPSYPAFPVFAFLGFILTLIPLPWHFQAWNSGTCLYMLWTSLACLNLFINSLVWHGNALDVAPVWCDISSRIIVGVAVAIPAASLCINRRLYLITSVQNATITRAEKRRAVIIDLCIGLGIPILQMVLQIIVEGHRYNILEDVGCFPFTFNTPLAYPLSIIWPIVIGLISSCYCVLTLRSFFKRRAQFSEFMTSNSSLTINRYFRLMALAMTDVLFTVPISAYGIYLNATSNSMSPWRGWADAHFNYGKVDLIPSALWRTSYNNEVSVELSRWLVPFSAFVFFGFFGFALEARRNYAKVFWAVASRLGLKRPSAGLGSSSTFFSRKRSKASPLPMHSAGSLPSFVMPKAPRMKRDSLFSLSPSSTAS</sequence>
<keyword evidence="12" id="KW-1185">Reference proteome</keyword>
<keyword evidence="4 10" id="KW-0812">Transmembrane</keyword>
<evidence type="ECO:0000256" key="9">
    <source>
        <dbReference type="ARBA" id="ARBA00023224"/>
    </source>
</evidence>
<name>A0A4Y9ZNN8_9AGAM</name>
<organism evidence="11 12">
    <name type="scientific">Hericium alpestre</name>
    <dbReference type="NCBI Taxonomy" id="135208"/>
    <lineage>
        <taxon>Eukaryota</taxon>
        <taxon>Fungi</taxon>
        <taxon>Dikarya</taxon>
        <taxon>Basidiomycota</taxon>
        <taxon>Agaricomycotina</taxon>
        <taxon>Agaricomycetes</taxon>
        <taxon>Russulales</taxon>
        <taxon>Hericiaceae</taxon>
        <taxon>Hericium</taxon>
    </lineage>
</organism>
<dbReference type="EMBL" id="SFCI01001274">
    <property type="protein sequence ID" value="TFY76225.1"/>
    <property type="molecule type" value="Genomic_DNA"/>
</dbReference>
<evidence type="ECO:0000256" key="1">
    <source>
        <dbReference type="ARBA" id="ARBA00004141"/>
    </source>
</evidence>
<dbReference type="GO" id="GO:0000750">
    <property type="term" value="P:pheromone-dependent signal transduction involved in conjugation with cellular fusion"/>
    <property type="evidence" value="ECO:0007669"/>
    <property type="project" value="TreeGrafter"/>
</dbReference>
<keyword evidence="7 10" id="KW-0472">Membrane</keyword>
<dbReference type="GO" id="GO:0004934">
    <property type="term" value="F:mating-type alpha-factor pheromone receptor activity"/>
    <property type="evidence" value="ECO:0007669"/>
    <property type="project" value="InterPro"/>
</dbReference>
<dbReference type="OrthoDB" id="2874149at2759"/>
<feature type="transmembrane region" description="Helical" evidence="10">
    <location>
        <begin position="71"/>
        <end position="91"/>
    </location>
</feature>
<keyword evidence="3" id="KW-0589">Pheromone response</keyword>
<dbReference type="InterPro" id="IPR000481">
    <property type="entry name" value="GPCR_Pheromne_B_alpha_rcpt"/>
</dbReference>
<evidence type="ECO:0000256" key="6">
    <source>
        <dbReference type="ARBA" id="ARBA00023040"/>
    </source>
</evidence>
<reference evidence="11 12" key="1">
    <citation type="submission" date="2019-02" db="EMBL/GenBank/DDBJ databases">
        <title>Genome sequencing of the rare red list fungi Hericium alpestre (H. flagellum).</title>
        <authorList>
            <person name="Buettner E."/>
            <person name="Kellner H."/>
        </authorList>
    </citation>
    <scope>NUCLEOTIDE SEQUENCE [LARGE SCALE GENOMIC DNA]</scope>
    <source>
        <strain evidence="11 12">DSM 108284</strain>
    </source>
</reference>
<dbReference type="PRINTS" id="PR00899">
    <property type="entry name" value="GPCRSTE3"/>
</dbReference>
<dbReference type="AlphaFoldDB" id="A0A4Y9ZNN8"/>